<protein>
    <recommendedName>
        <fullName evidence="2">Regulatory protein zeste</fullName>
    </recommendedName>
</protein>
<feature type="domain" description="Myb/SANT-like DNA-binding" evidence="7">
    <location>
        <begin position="4"/>
        <end position="76"/>
    </location>
</feature>
<keyword evidence="5" id="KW-0804">Transcription</keyword>
<proteinExistence type="predicted"/>
<dbReference type="EnsemblMetazoa" id="XM_044460205.1">
    <property type="protein sequence ID" value="XP_044316140.1"/>
    <property type="gene ID" value="LOC108042997"/>
</dbReference>
<dbReference type="GO" id="GO:0003677">
    <property type="term" value="F:DNA binding"/>
    <property type="evidence" value="ECO:0007669"/>
    <property type="project" value="UniProtKB-KW"/>
</dbReference>
<comment type="subunit">
    <text evidence="1">Self-associates forming complexes of several hundred monomers.</text>
</comment>
<dbReference type="GeneID" id="108042997"/>
<evidence type="ECO:0000256" key="5">
    <source>
        <dbReference type="ARBA" id="ARBA00023163"/>
    </source>
</evidence>
<dbReference type="Proteomes" id="UP001652680">
    <property type="component" value="Unassembled WGS sequence"/>
</dbReference>
<dbReference type="OrthoDB" id="8045892at2759"/>
<evidence type="ECO:0000313" key="8">
    <source>
        <dbReference type="EnsemblMetazoa" id="XP_044316140.1"/>
    </source>
</evidence>
<sequence length="233" mass="27276">MLRRNKRTSYYQYEIYLDFMEENPLMSANKLSRTLDGKKWKELSDQLNKCTSGPTLSPEEWRKRLNDWKNSTRSKYRRSVSSDDKNSFITPLEKRALQIFSLEPTYRELPARAGFQEVEEEHVEHEEQVEEEQETEDEQYQGLFPAHELGPPTIINAHNTGKRIRLEGSGEIIYEVTSLAAPIQSVINEPAISYGKQIEKQLKRISDINEASLHFKIARFKYNNPGFEYIPEL</sequence>
<keyword evidence="4" id="KW-0238">DNA-binding</keyword>
<reference evidence="8" key="3">
    <citation type="submission" date="2025-05" db="UniProtKB">
        <authorList>
            <consortium name="EnsemblMetazoa"/>
        </authorList>
    </citation>
    <scope>IDENTIFICATION</scope>
</reference>
<evidence type="ECO:0000259" key="7">
    <source>
        <dbReference type="Pfam" id="PF13873"/>
    </source>
</evidence>
<dbReference type="AlphaFoldDB" id="A0A6P4EKA8"/>
<comment type="function">
    <text evidence="6">Involved in transvection phenomena (= synapsis-dependent gene expression), where the synaptic pairing of chromosomes carrying genes with which zeste interacts influences the expression of these genes. Zeste binds to DNA and stimulates transcription from a nearby promoter.</text>
</comment>
<dbReference type="InterPro" id="IPR028002">
    <property type="entry name" value="Myb_DNA-bind_5"/>
</dbReference>
<organism evidence="10">
    <name type="scientific">Drosophila rhopaloa</name>
    <name type="common">Fruit fly</name>
    <dbReference type="NCBI Taxonomy" id="1041015"/>
    <lineage>
        <taxon>Eukaryota</taxon>
        <taxon>Metazoa</taxon>
        <taxon>Ecdysozoa</taxon>
        <taxon>Arthropoda</taxon>
        <taxon>Hexapoda</taxon>
        <taxon>Insecta</taxon>
        <taxon>Pterygota</taxon>
        <taxon>Neoptera</taxon>
        <taxon>Endopterygota</taxon>
        <taxon>Diptera</taxon>
        <taxon>Brachycera</taxon>
        <taxon>Muscomorpha</taxon>
        <taxon>Ephydroidea</taxon>
        <taxon>Drosophilidae</taxon>
        <taxon>Drosophila</taxon>
        <taxon>Sophophora</taxon>
    </lineage>
</organism>
<keyword evidence="9" id="KW-1185">Reference proteome</keyword>
<evidence type="ECO:0000256" key="3">
    <source>
        <dbReference type="ARBA" id="ARBA00023015"/>
    </source>
</evidence>
<reference evidence="9" key="1">
    <citation type="journal article" date="2021" name="Elife">
        <title>Highly contiguous assemblies of 101 drosophilid genomes.</title>
        <authorList>
            <person name="Kim B.Y."/>
            <person name="Wang J.R."/>
            <person name="Miller D.E."/>
            <person name="Barmina O."/>
            <person name="Delaney E."/>
            <person name="Thompson A."/>
            <person name="Comeault A.A."/>
            <person name="Peede D."/>
            <person name="D'Agostino E.R."/>
            <person name="Pelaez J."/>
            <person name="Aguilar J.M."/>
            <person name="Haji D."/>
            <person name="Matsunaga T."/>
            <person name="Armstrong E.E."/>
            <person name="Zych M."/>
            <person name="Ogawa Y."/>
            <person name="Stamenkovic-Radak M."/>
            <person name="Jelic M."/>
            <person name="Veselinovic M.S."/>
            <person name="Tanaskovic M."/>
            <person name="Eric P."/>
            <person name="Gao J.J."/>
            <person name="Katoh T.K."/>
            <person name="Toda M.J."/>
            <person name="Watabe H."/>
            <person name="Watada M."/>
            <person name="Davis J.S."/>
            <person name="Moyle L.C."/>
            <person name="Manoli G."/>
            <person name="Bertolini E."/>
            <person name="Kostal V."/>
            <person name="Hawley R.S."/>
            <person name="Takahashi A."/>
            <person name="Jones C.D."/>
            <person name="Price D.K."/>
            <person name="Whiteman N."/>
            <person name="Kopp A."/>
            <person name="Matute D.R."/>
            <person name="Petrov D.A."/>
        </authorList>
    </citation>
    <scope>NUCLEOTIDE SEQUENCE [LARGE SCALE GENOMIC DNA]</scope>
</reference>
<evidence type="ECO:0000313" key="9">
    <source>
        <dbReference type="Proteomes" id="UP001652680"/>
    </source>
</evidence>
<evidence type="ECO:0000256" key="1">
    <source>
        <dbReference type="ARBA" id="ARBA00011764"/>
    </source>
</evidence>
<evidence type="ECO:0000256" key="2">
    <source>
        <dbReference type="ARBA" id="ARBA00016807"/>
    </source>
</evidence>
<accession>A0A6P4EKA8</accession>
<dbReference type="Pfam" id="PF13873">
    <property type="entry name" value="Myb_DNA-bind_5"/>
    <property type="match status" value="1"/>
</dbReference>
<dbReference type="RefSeq" id="XP_016977014.1">
    <property type="nucleotide sequence ID" value="XM_017121525.1"/>
</dbReference>
<evidence type="ECO:0000256" key="6">
    <source>
        <dbReference type="ARBA" id="ARBA00025466"/>
    </source>
</evidence>
<dbReference type="RefSeq" id="XP_044316140.1">
    <property type="nucleotide sequence ID" value="XM_044460205.1"/>
</dbReference>
<gene>
    <name evidence="10" type="primary">LOC108042997</name>
    <name evidence="8" type="synonym">108042997</name>
</gene>
<evidence type="ECO:0000256" key="4">
    <source>
        <dbReference type="ARBA" id="ARBA00023125"/>
    </source>
</evidence>
<reference evidence="10" key="2">
    <citation type="submission" date="2025-04" db="UniProtKB">
        <authorList>
            <consortium name="RefSeq"/>
        </authorList>
    </citation>
    <scope>IDENTIFICATION</scope>
</reference>
<keyword evidence="3" id="KW-0805">Transcription regulation</keyword>
<evidence type="ECO:0000313" key="10">
    <source>
        <dbReference type="RefSeq" id="XP_016977014.1"/>
    </source>
</evidence>
<name>A0A6P4EKA8_DRORH</name>